<feature type="chain" id="PRO_5012845611" evidence="3">
    <location>
        <begin position="22"/>
        <end position="372"/>
    </location>
</feature>
<dbReference type="EMBL" id="FWXY01000017">
    <property type="protein sequence ID" value="SMC96198.1"/>
    <property type="molecule type" value="Genomic_DNA"/>
</dbReference>
<keyword evidence="2 3" id="KW-0732">Signal</keyword>
<evidence type="ECO:0000256" key="2">
    <source>
        <dbReference type="ARBA" id="ARBA00022729"/>
    </source>
</evidence>
<accession>A0A1W2DGY4</accession>
<proteinExistence type="inferred from homology"/>
<protein>
    <submittedName>
        <fullName evidence="5">Amino acid/amide ABC transporter substrate-binding protein, HAAT family</fullName>
    </submittedName>
</protein>
<dbReference type="Pfam" id="PF13458">
    <property type="entry name" value="Peripla_BP_6"/>
    <property type="match status" value="1"/>
</dbReference>
<dbReference type="AlphaFoldDB" id="A0A1W2DGY4"/>
<dbReference type="CDD" id="cd06347">
    <property type="entry name" value="PBP1_ABC_LivK_ligand_binding-like"/>
    <property type="match status" value="1"/>
</dbReference>
<dbReference type="Gene3D" id="3.40.50.2300">
    <property type="match status" value="2"/>
</dbReference>
<dbReference type="STRING" id="1121400.SAMN02746065_11755"/>
<dbReference type="PANTHER" id="PTHR47151:SF2">
    <property type="entry name" value="AMINO ACID BINDING PROTEIN"/>
    <property type="match status" value="1"/>
</dbReference>
<dbReference type="InterPro" id="IPR028082">
    <property type="entry name" value="Peripla_BP_I"/>
</dbReference>
<name>A0A1W2DGY4_9BACT</name>
<feature type="signal peptide" evidence="3">
    <location>
        <begin position="1"/>
        <end position="21"/>
    </location>
</feature>
<evidence type="ECO:0000256" key="3">
    <source>
        <dbReference type="SAM" id="SignalP"/>
    </source>
</evidence>
<evidence type="ECO:0000256" key="1">
    <source>
        <dbReference type="ARBA" id="ARBA00010062"/>
    </source>
</evidence>
<keyword evidence="6" id="KW-1185">Reference proteome</keyword>
<organism evidence="5 6">
    <name type="scientific">Desulfocicer vacuolatum DSM 3385</name>
    <dbReference type="NCBI Taxonomy" id="1121400"/>
    <lineage>
        <taxon>Bacteria</taxon>
        <taxon>Pseudomonadati</taxon>
        <taxon>Thermodesulfobacteriota</taxon>
        <taxon>Desulfobacteria</taxon>
        <taxon>Desulfobacterales</taxon>
        <taxon>Desulfobacteraceae</taxon>
        <taxon>Desulfocicer</taxon>
    </lineage>
</organism>
<dbReference type="Proteomes" id="UP000192418">
    <property type="component" value="Unassembled WGS sequence"/>
</dbReference>
<dbReference type="InterPro" id="IPR028081">
    <property type="entry name" value="Leu-bd"/>
</dbReference>
<dbReference type="PANTHER" id="PTHR47151">
    <property type="entry name" value="LEU/ILE/VAL-BINDING ABC TRANSPORTER SUBUNIT"/>
    <property type="match status" value="1"/>
</dbReference>
<dbReference type="SUPFAM" id="SSF53822">
    <property type="entry name" value="Periplasmic binding protein-like I"/>
    <property type="match status" value="1"/>
</dbReference>
<reference evidence="5 6" key="1">
    <citation type="submission" date="2017-04" db="EMBL/GenBank/DDBJ databases">
        <authorList>
            <person name="Afonso C.L."/>
            <person name="Miller P.J."/>
            <person name="Scott M.A."/>
            <person name="Spackman E."/>
            <person name="Goraichik I."/>
            <person name="Dimitrov K.M."/>
            <person name="Suarez D.L."/>
            <person name="Swayne D.E."/>
        </authorList>
    </citation>
    <scope>NUCLEOTIDE SEQUENCE [LARGE SCALE GENOMIC DNA]</scope>
    <source>
        <strain evidence="5 6">DSM 3385</strain>
    </source>
</reference>
<feature type="domain" description="Leucine-binding protein" evidence="4">
    <location>
        <begin position="25"/>
        <end position="360"/>
    </location>
</feature>
<evidence type="ECO:0000313" key="6">
    <source>
        <dbReference type="Proteomes" id="UP000192418"/>
    </source>
</evidence>
<dbReference type="RefSeq" id="WP_170923851.1">
    <property type="nucleotide sequence ID" value="NZ_FWXY01000017.1"/>
</dbReference>
<sequence>MKRLFPWVWVILLTIPPCAMATSSPVTVAAILSTTGIAAPHNLPMIPLIELAVDEINQQGGVLGQPLRLMIMDNQSTPIGSTRAARQAIKNHAIAVIGAHWSSHSLAMAPILQQAKIPMITISTNPDITRVGNYIFRINFHDRFQGQMVAKFARESLNAGTAVVLKNLNETYSMTLTEYFTKEFQQLGGKILLKKGYKGGAVDFQNIISRIKPFHPDVVFIPGYSRDSGLFLRQTVSQGLYSIFMGADAWDDIHRYAGDALEGSYCTAVWHPAMKNPSSRHLQKIYQNRYRSDVINFSAVPWYDAFMLLGNAVGRAKSLKHRKIRDALATTREFQGASGTITFDINGDPVGKEMVILKYEQGKAAYLKTITP</sequence>
<gene>
    <name evidence="5" type="ORF">SAMN02746065_11755</name>
</gene>
<evidence type="ECO:0000313" key="5">
    <source>
        <dbReference type="EMBL" id="SMC96198.1"/>
    </source>
</evidence>
<comment type="similarity">
    <text evidence="1">Belongs to the leucine-binding protein family.</text>
</comment>
<evidence type="ECO:0000259" key="4">
    <source>
        <dbReference type="Pfam" id="PF13458"/>
    </source>
</evidence>